<keyword evidence="3" id="KW-1185">Reference proteome</keyword>
<dbReference type="GO" id="GO:0016788">
    <property type="term" value="F:hydrolase activity, acting on ester bonds"/>
    <property type="evidence" value="ECO:0007669"/>
    <property type="project" value="UniProtKB-ARBA"/>
</dbReference>
<protein>
    <submittedName>
        <fullName evidence="2">SGNH/GDSL hydrolase family protein</fullName>
    </submittedName>
</protein>
<evidence type="ECO:0000313" key="2">
    <source>
        <dbReference type="EMBL" id="NDU97185.1"/>
    </source>
</evidence>
<feature type="chain" id="PRO_5026941553" evidence="1">
    <location>
        <begin position="20"/>
        <end position="466"/>
    </location>
</feature>
<comment type="caution">
    <text evidence="2">The sequence shown here is derived from an EMBL/GenBank/DDBJ whole genome shotgun (WGS) entry which is preliminary data.</text>
</comment>
<dbReference type="RefSeq" id="WP_163952384.1">
    <property type="nucleotide sequence ID" value="NZ_JAAFZH010000010.1"/>
</dbReference>
<gene>
    <name evidence="2" type="ORF">GK108_20040</name>
</gene>
<organism evidence="2 3">
    <name type="scientific">Spirosoma terrae</name>
    <dbReference type="NCBI Taxonomy" id="1968276"/>
    <lineage>
        <taxon>Bacteria</taxon>
        <taxon>Pseudomonadati</taxon>
        <taxon>Bacteroidota</taxon>
        <taxon>Cytophagia</taxon>
        <taxon>Cytophagales</taxon>
        <taxon>Cytophagaceae</taxon>
        <taxon>Spirosoma</taxon>
    </lineage>
</organism>
<feature type="signal peptide" evidence="1">
    <location>
        <begin position="1"/>
        <end position="19"/>
    </location>
</feature>
<keyword evidence="1" id="KW-0732">Signal</keyword>
<proteinExistence type="predicted"/>
<accession>A0A6L9L997</accession>
<dbReference type="EMBL" id="JAAFZH010000010">
    <property type="protein sequence ID" value="NDU97185.1"/>
    <property type="molecule type" value="Genomic_DNA"/>
</dbReference>
<sequence>MKIYLATSLLSLISLCSVAQVLQPKAMRVYRVGDMVAVQDSAASKAPDLYPVSTFSIGPVGNNVRVGIDNTYLYFPYSKFLGENGTVYSQQSSNQAVNSFKSNVTNNIAASMRTVNYTEPEIIRTNGLDVESTGLTYPSGFPASATTTVANSSTMNFGTNASPVSLGGFNPPLTKKWYVDHYTFGTTMPVFARVSMGRPNTGDVQLYTGSGSYAANAVLYGGDGAIAVNLYGKTDTTRRAAIRFGFHGYTASADNDVASPYYVYLFADSNTEGTSVQGITSRWDVWSWKLKAWYQNVKNQRVFLVDKSLSGQTSVYFDKIRLGNRLGGTRTPSIGFYVLGTNDTDTAAYRANVNKFISDWIIQYPDSPLIICGPGPRSSGSTGETTAGYMRAIDQQVVGQVNRPKQVYYLNLGTAFPNTSETYFTTNDSSTSGNRVHWNVGGQQKVFEAVTAFLESNKIELYLPPN</sequence>
<dbReference type="SUPFAM" id="SSF52266">
    <property type="entry name" value="SGNH hydrolase"/>
    <property type="match status" value="1"/>
</dbReference>
<reference evidence="2 3" key="1">
    <citation type="submission" date="2020-02" db="EMBL/GenBank/DDBJ databases">
        <title>Draft genome sequence of two Spirosoma agri KCTC 52727 and Spirosoma terrae KCTC 52035.</title>
        <authorList>
            <person name="Rojas J."/>
            <person name="Ambika Manirajan B."/>
            <person name="Suarez C."/>
            <person name="Ratering S."/>
            <person name="Schnell S."/>
        </authorList>
    </citation>
    <scope>NUCLEOTIDE SEQUENCE [LARGE SCALE GENOMIC DNA]</scope>
    <source>
        <strain evidence="2 3">KCTC 52035</strain>
    </source>
</reference>
<keyword evidence="2" id="KW-0378">Hydrolase</keyword>
<evidence type="ECO:0000256" key="1">
    <source>
        <dbReference type="SAM" id="SignalP"/>
    </source>
</evidence>
<dbReference type="Proteomes" id="UP000474175">
    <property type="component" value="Unassembled WGS sequence"/>
</dbReference>
<dbReference type="AlphaFoldDB" id="A0A6L9L997"/>
<name>A0A6L9L997_9BACT</name>
<evidence type="ECO:0000313" key="3">
    <source>
        <dbReference type="Proteomes" id="UP000474175"/>
    </source>
</evidence>
<dbReference type="InterPro" id="IPR036514">
    <property type="entry name" value="SGNH_hydro_sf"/>
</dbReference>
<dbReference type="Gene3D" id="3.40.50.1110">
    <property type="entry name" value="SGNH hydrolase"/>
    <property type="match status" value="1"/>
</dbReference>